<dbReference type="Proteomes" id="UP000770661">
    <property type="component" value="Unassembled WGS sequence"/>
</dbReference>
<reference evidence="1" key="1">
    <citation type="submission" date="2020-07" db="EMBL/GenBank/DDBJ databases">
        <title>The High-quality genome of the commercially important snow crab, Chionoecetes opilio.</title>
        <authorList>
            <person name="Jeong J.-H."/>
            <person name="Ryu S."/>
        </authorList>
    </citation>
    <scope>NUCLEOTIDE SEQUENCE</scope>
    <source>
        <strain evidence="1">MADBK_172401_WGS</strain>
        <tissue evidence="1">Digestive gland</tissue>
    </source>
</reference>
<organism evidence="1 2">
    <name type="scientific">Chionoecetes opilio</name>
    <name type="common">Atlantic snow crab</name>
    <name type="synonym">Cancer opilio</name>
    <dbReference type="NCBI Taxonomy" id="41210"/>
    <lineage>
        <taxon>Eukaryota</taxon>
        <taxon>Metazoa</taxon>
        <taxon>Ecdysozoa</taxon>
        <taxon>Arthropoda</taxon>
        <taxon>Crustacea</taxon>
        <taxon>Multicrustacea</taxon>
        <taxon>Malacostraca</taxon>
        <taxon>Eumalacostraca</taxon>
        <taxon>Eucarida</taxon>
        <taxon>Decapoda</taxon>
        <taxon>Pleocyemata</taxon>
        <taxon>Brachyura</taxon>
        <taxon>Eubrachyura</taxon>
        <taxon>Majoidea</taxon>
        <taxon>Majidae</taxon>
        <taxon>Chionoecetes</taxon>
    </lineage>
</organism>
<evidence type="ECO:0000313" key="2">
    <source>
        <dbReference type="Proteomes" id="UP000770661"/>
    </source>
</evidence>
<dbReference type="AlphaFoldDB" id="A0A8J4YJ25"/>
<gene>
    <name evidence="1" type="ORF">GWK47_005188</name>
</gene>
<name>A0A8J4YJ25_CHIOP</name>
<evidence type="ECO:0000313" key="1">
    <source>
        <dbReference type="EMBL" id="KAG0724361.1"/>
    </source>
</evidence>
<protein>
    <submittedName>
        <fullName evidence="1">Uncharacterized protein</fullName>
    </submittedName>
</protein>
<dbReference type="OrthoDB" id="10061004at2759"/>
<accession>A0A8J4YJ25</accession>
<comment type="caution">
    <text evidence="1">The sequence shown here is derived from an EMBL/GenBank/DDBJ whole genome shotgun (WGS) entry which is preliminary data.</text>
</comment>
<sequence length="255" mass="28776">MSSRNVLPKVKCRVLDGSAVLWVLHWPANGTVRDFVVNFKQYIQQKLTSSDVYLVFDRYQNFSTKSTTRCNITTEASRVHRLALDTPLPLQKVVLTVSENKSQLMEIICEELTKDTTFHLDYTMTHKLVITSSNNTPVEISYEGVVIHREDMSTSHEEAGCIIVQQAVTVATECQVGVSVIAYDTDVFILLLHHYFERQLTSHMIMESPIHGRTVIDIQATVKQQQSIVDGLLSMHALSGCDTCACYFGIGKVRY</sequence>
<proteinExistence type="predicted"/>
<keyword evidence="2" id="KW-1185">Reference proteome</keyword>
<dbReference type="EMBL" id="JACEEZ010007026">
    <property type="protein sequence ID" value="KAG0724361.1"/>
    <property type="molecule type" value="Genomic_DNA"/>
</dbReference>